<keyword evidence="1" id="KW-0489">Methyltransferase</keyword>
<keyword evidence="2" id="KW-0808">Transferase</keyword>
<evidence type="ECO:0000313" key="6">
    <source>
        <dbReference type="Proteomes" id="UP001501676"/>
    </source>
</evidence>
<dbReference type="CDD" id="cd02440">
    <property type="entry name" value="AdoMet_MTases"/>
    <property type="match status" value="1"/>
</dbReference>
<accession>A0ABP6SUQ2</accession>
<dbReference type="RefSeq" id="WP_345727498.1">
    <property type="nucleotide sequence ID" value="NZ_BAAAYN010000011.1"/>
</dbReference>
<dbReference type="PANTHER" id="PTHR43464:SF19">
    <property type="entry name" value="UBIQUINONE BIOSYNTHESIS O-METHYLTRANSFERASE, MITOCHONDRIAL"/>
    <property type="match status" value="1"/>
</dbReference>
<keyword evidence="6" id="KW-1185">Reference proteome</keyword>
<comment type="caution">
    <text evidence="5">The sequence shown here is derived from an EMBL/GenBank/DDBJ whole genome shotgun (WGS) entry which is preliminary data.</text>
</comment>
<evidence type="ECO:0000313" key="5">
    <source>
        <dbReference type="EMBL" id="GAA3385154.1"/>
    </source>
</evidence>
<proteinExistence type="predicted"/>
<evidence type="ECO:0000256" key="1">
    <source>
        <dbReference type="ARBA" id="ARBA00022603"/>
    </source>
</evidence>
<sequence length="205" mass="22489">MPAFARDPGTAAYYEQRAAEYDEWYASLGRFAARPRPGWAAEVDELCRFVHALPPARTLDVACGSGFLTQHLRGYVVAVDQSPAMVALAQRRLPDGVALRGDALDLPFADDSFDRVFTGHFYGHLPPAERAAFLAEARRVARELVVVDTALRPGGTPEQQQERILNDGSRHHVFKRFLTADQLAAEIGGQPVLTGDWFVAAAASR</sequence>
<dbReference type="Proteomes" id="UP001501676">
    <property type="component" value="Unassembled WGS sequence"/>
</dbReference>
<gene>
    <name evidence="5" type="ORF">GCM10020369_17550</name>
</gene>
<dbReference type="Gene3D" id="3.40.50.150">
    <property type="entry name" value="Vaccinia Virus protein VP39"/>
    <property type="match status" value="1"/>
</dbReference>
<dbReference type="SUPFAM" id="SSF53335">
    <property type="entry name" value="S-adenosyl-L-methionine-dependent methyltransferases"/>
    <property type="match status" value="1"/>
</dbReference>
<feature type="domain" description="Methyltransferase type 11" evidence="4">
    <location>
        <begin position="59"/>
        <end position="142"/>
    </location>
</feature>
<dbReference type="InterPro" id="IPR013216">
    <property type="entry name" value="Methyltransf_11"/>
</dbReference>
<name>A0ABP6SUQ2_9ACTN</name>
<protein>
    <recommendedName>
        <fullName evidence="4">Methyltransferase type 11 domain-containing protein</fullName>
    </recommendedName>
</protein>
<dbReference type="InterPro" id="IPR029063">
    <property type="entry name" value="SAM-dependent_MTases_sf"/>
</dbReference>
<keyword evidence="3" id="KW-0949">S-adenosyl-L-methionine</keyword>
<reference evidence="6" key="1">
    <citation type="journal article" date="2019" name="Int. J. Syst. Evol. Microbiol.">
        <title>The Global Catalogue of Microorganisms (GCM) 10K type strain sequencing project: providing services to taxonomists for standard genome sequencing and annotation.</title>
        <authorList>
            <consortium name="The Broad Institute Genomics Platform"/>
            <consortium name="The Broad Institute Genome Sequencing Center for Infectious Disease"/>
            <person name="Wu L."/>
            <person name="Ma J."/>
        </authorList>
    </citation>
    <scope>NUCLEOTIDE SEQUENCE [LARGE SCALE GENOMIC DNA]</scope>
    <source>
        <strain evidence="6">JCM 9458</strain>
    </source>
</reference>
<evidence type="ECO:0000256" key="2">
    <source>
        <dbReference type="ARBA" id="ARBA00022679"/>
    </source>
</evidence>
<evidence type="ECO:0000256" key="3">
    <source>
        <dbReference type="ARBA" id="ARBA00022691"/>
    </source>
</evidence>
<dbReference type="Pfam" id="PF08241">
    <property type="entry name" value="Methyltransf_11"/>
    <property type="match status" value="1"/>
</dbReference>
<dbReference type="EMBL" id="BAAAYN010000011">
    <property type="protein sequence ID" value="GAA3385154.1"/>
    <property type="molecule type" value="Genomic_DNA"/>
</dbReference>
<dbReference type="PANTHER" id="PTHR43464">
    <property type="entry name" value="METHYLTRANSFERASE"/>
    <property type="match status" value="1"/>
</dbReference>
<organism evidence="5 6">
    <name type="scientific">Cryptosporangium minutisporangium</name>
    <dbReference type="NCBI Taxonomy" id="113569"/>
    <lineage>
        <taxon>Bacteria</taxon>
        <taxon>Bacillati</taxon>
        <taxon>Actinomycetota</taxon>
        <taxon>Actinomycetes</taxon>
        <taxon>Cryptosporangiales</taxon>
        <taxon>Cryptosporangiaceae</taxon>
        <taxon>Cryptosporangium</taxon>
    </lineage>
</organism>
<evidence type="ECO:0000259" key="4">
    <source>
        <dbReference type="Pfam" id="PF08241"/>
    </source>
</evidence>